<name>A0A382VY07_9ZZZZ</name>
<evidence type="ECO:0000259" key="1">
    <source>
        <dbReference type="PROSITE" id="PS50095"/>
    </source>
</evidence>
<dbReference type="AlphaFoldDB" id="A0A382VY07"/>
<reference evidence="2" key="1">
    <citation type="submission" date="2018-05" db="EMBL/GenBank/DDBJ databases">
        <authorList>
            <person name="Lanie J.A."/>
            <person name="Ng W.-L."/>
            <person name="Kazmierczak K.M."/>
            <person name="Andrzejewski T.M."/>
            <person name="Davidsen T.M."/>
            <person name="Wayne K.J."/>
            <person name="Tettelin H."/>
            <person name="Glass J.I."/>
            <person name="Rusch D."/>
            <person name="Podicherti R."/>
            <person name="Tsui H.-C.T."/>
            <person name="Winkler M.E."/>
        </authorList>
    </citation>
    <scope>NUCLEOTIDE SEQUENCE</scope>
</reference>
<gene>
    <name evidence="2" type="ORF">METZ01_LOCUS403769</name>
</gene>
<feature type="non-terminal residue" evidence="2">
    <location>
        <position position="1"/>
    </location>
</feature>
<dbReference type="InterPro" id="IPR001024">
    <property type="entry name" value="PLAT/LH2_dom"/>
</dbReference>
<accession>A0A382VY07</accession>
<dbReference type="EMBL" id="UINC01155199">
    <property type="protein sequence ID" value="SVD50915.1"/>
    <property type="molecule type" value="Genomic_DNA"/>
</dbReference>
<organism evidence="2">
    <name type="scientific">marine metagenome</name>
    <dbReference type="NCBI Taxonomy" id="408172"/>
    <lineage>
        <taxon>unclassified sequences</taxon>
        <taxon>metagenomes</taxon>
        <taxon>ecological metagenomes</taxon>
    </lineage>
</organism>
<proteinExistence type="predicted"/>
<feature type="domain" description="PLAT" evidence="1">
    <location>
        <begin position="189"/>
        <end position="216"/>
    </location>
</feature>
<evidence type="ECO:0000313" key="2">
    <source>
        <dbReference type="EMBL" id="SVD50915.1"/>
    </source>
</evidence>
<sequence>DGTKKITPTSFTAYWTEDPEINDVKPKFQLWGSDTEDFASVNYYPGSSLYYQNAGTYSIDNAVPFNLTTAITQYNKYWKIITLLSSGPTITNAPTVNKMVMKANVADLFDNKGIAKAWVNFVGATGNNASITDSLNVASVSRITTGVYNVNFSENFDDANYMFTAGGYQNEGQWPVIPARDSTGIVSVSGYQIAISSGSSRVDPSGESVYLSFLGG</sequence>
<protein>
    <recommendedName>
        <fullName evidence="1">PLAT domain-containing protein</fullName>
    </recommendedName>
</protein>
<dbReference type="PROSITE" id="PS50095">
    <property type="entry name" value="PLAT"/>
    <property type="match status" value="1"/>
</dbReference>